<dbReference type="Proteomes" id="UP000218615">
    <property type="component" value="Unassembled WGS sequence"/>
</dbReference>
<dbReference type="EMBL" id="FZMP01000193">
    <property type="protein sequence ID" value="SNQ61693.1"/>
    <property type="molecule type" value="Genomic_DNA"/>
</dbReference>
<dbReference type="SMART" id="SM00382">
    <property type="entry name" value="AAA"/>
    <property type="match status" value="1"/>
</dbReference>
<gene>
    <name evidence="10" type="ORF">MNV_470024</name>
</gene>
<organism evidence="10 11">
    <name type="scientific">Candidatus Methanoperedens nitratireducens</name>
    <dbReference type="NCBI Taxonomy" id="1392998"/>
    <lineage>
        <taxon>Archaea</taxon>
        <taxon>Methanobacteriati</taxon>
        <taxon>Methanobacteriota</taxon>
        <taxon>Stenosarchaea group</taxon>
        <taxon>Methanomicrobia</taxon>
        <taxon>Methanosarcinales</taxon>
        <taxon>ANME-2 cluster</taxon>
        <taxon>Candidatus Methanoperedentaceae</taxon>
        <taxon>Candidatus Methanoperedens</taxon>
    </lineage>
</organism>
<dbReference type="RefSeq" id="WP_096206350.1">
    <property type="nucleotide sequence ID" value="NZ_FZMP01000193.1"/>
</dbReference>
<name>A0A284VR62_9EURY</name>
<evidence type="ECO:0000256" key="6">
    <source>
        <dbReference type="ARBA" id="ARBA00022967"/>
    </source>
</evidence>
<dbReference type="InterPro" id="IPR025302">
    <property type="entry name" value="DrrA1/2-like_C"/>
</dbReference>
<dbReference type="GO" id="GO:0005886">
    <property type="term" value="C:plasma membrane"/>
    <property type="evidence" value="ECO:0007669"/>
    <property type="project" value="UniProtKB-SubCell"/>
</dbReference>
<dbReference type="CDD" id="cd03265">
    <property type="entry name" value="ABC_DrrA"/>
    <property type="match status" value="1"/>
</dbReference>
<protein>
    <submittedName>
        <fullName evidence="10">Daunorubicin resistance ABC transporter ATPase subunit</fullName>
    </submittedName>
</protein>
<evidence type="ECO:0000256" key="8">
    <source>
        <dbReference type="ARBA" id="ARBA00049985"/>
    </source>
</evidence>
<evidence type="ECO:0000256" key="3">
    <source>
        <dbReference type="ARBA" id="ARBA00022475"/>
    </source>
</evidence>
<evidence type="ECO:0000256" key="5">
    <source>
        <dbReference type="ARBA" id="ARBA00022840"/>
    </source>
</evidence>
<keyword evidence="7" id="KW-0472">Membrane</keyword>
<sequence length="333" mass="37701">MLIKTEAHCTTPESSGAVIKTEALTKKYGKLIAVDSLNMEVREGEIFGLLGPNGAGKTTLLSMLCTILKPTSGKAWVSGFDIVREPAKVRKSIGIVFQQPSVDDLLTGRENLKMHNLLFGVPREIRKQRIDEVLFLVNLEKRADDLVNTYSGGMRRRLELARGIMHHPRVLFLDEPTLGLDPQTREHIWEYIQELARKECMTVMLTTHYMEEAEQLCDRVAIIDYGKIVALDSPDTLKSQIAGDVVKLKQKNPDVEAIRKLDYVKKVEEKNGLLYISIKDASMHLQDLLTHTGPIDFVEVRSGTLNDVFLHYTGREIREAEAEGGFWERVMKR</sequence>
<dbReference type="GO" id="GO:0016887">
    <property type="term" value="F:ATP hydrolysis activity"/>
    <property type="evidence" value="ECO:0007669"/>
    <property type="project" value="InterPro"/>
</dbReference>
<dbReference type="NCBIfam" id="TIGR01188">
    <property type="entry name" value="drrA"/>
    <property type="match status" value="1"/>
</dbReference>
<dbReference type="GO" id="GO:0005524">
    <property type="term" value="F:ATP binding"/>
    <property type="evidence" value="ECO:0007669"/>
    <property type="project" value="UniProtKB-KW"/>
</dbReference>
<comment type="subcellular location">
    <subcellularLocation>
        <location evidence="1">Cell membrane</location>
        <topology evidence="1">Peripheral membrane protein</topology>
        <orientation evidence="1">Cytoplasmic side</orientation>
    </subcellularLocation>
</comment>
<evidence type="ECO:0000313" key="11">
    <source>
        <dbReference type="Proteomes" id="UP000218615"/>
    </source>
</evidence>
<evidence type="ECO:0000256" key="1">
    <source>
        <dbReference type="ARBA" id="ARBA00004413"/>
    </source>
</evidence>
<dbReference type="AlphaFoldDB" id="A0A284VR62"/>
<dbReference type="PANTHER" id="PTHR43582:SF2">
    <property type="entry name" value="LINEARMYCIN RESISTANCE ATP-BINDING PROTEIN LNRL"/>
    <property type="match status" value="1"/>
</dbReference>
<evidence type="ECO:0000256" key="4">
    <source>
        <dbReference type="ARBA" id="ARBA00022741"/>
    </source>
</evidence>
<keyword evidence="6" id="KW-1278">Translocase</keyword>
<dbReference type="GO" id="GO:0043215">
    <property type="term" value="P:daunorubicin transport"/>
    <property type="evidence" value="ECO:0007669"/>
    <property type="project" value="InterPro"/>
</dbReference>
<dbReference type="OrthoDB" id="31298at2157"/>
<proteinExistence type="inferred from homology"/>
<dbReference type="Pfam" id="PF00005">
    <property type="entry name" value="ABC_tran"/>
    <property type="match status" value="1"/>
</dbReference>
<dbReference type="GO" id="GO:1900753">
    <property type="term" value="P:doxorubicin transport"/>
    <property type="evidence" value="ECO:0007669"/>
    <property type="project" value="InterPro"/>
</dbReference>
<comment type="similarity">
    <text evidence="8">Belongs to the ABC transporter superfamily. Drug exporter-1 (DrugE1) (TC 3.A.1.105) family.</text>
</comment>
<dbReference type="InterPro" id="IPR003439">
    <property type="entry name" value="ABC_transporter-like_ATP-bd"/>
</dbReference>
<reference evidence="11" key="1">
    <citation type="submission" date="2017-06" db="EMBL/GenBank/DDBJ databases">
        <authorList>
            <person name="Cremers G."/>
        </authorList>
    </citation>
    <scope>NUCLEOTIDE SEQUENCE [LARGE SCALE GENOMIC DNA]</scope>
</reference>
<dbReference type="SUPFAM" id="SSF52540">
    <property type="entry name" value="P-loop containing nucleoside triphosphate hydrolases"/>
    <property type="match status" value="1"/>
</dbReference>
<evidence type="ECO:0000256" key="2">
    <source>
        <dbReference type="ARBA" id="ARBA00022448"/>
    </source>
</evidence>
<dbReference type="STRING" id="1392998.ANME2D_00909"/>
<keyword evidence="4" id="KW-0547">Nucleotide-binding</keyword>
<dbReference type="InterPro" id="IPR003593">
    <property type="entry name" value="AAA+_ATPase"/>
</dbReference>
<feature type="domain" description="ABC transporter" evidence="9">
    <location>
        <begin position="19"/>
        <end position="250"/>
    </location>
</feature>
<keyword evidence="5" id="KW-0067">ATP-binding</keyword>
<dbReference type="InterPro" id="IPR027417">
    <property type="entry name" value="P-loop_NTPase"/>
</dbReference>
<keyword evidence="3" id="KW-1003">Cell membrane</keyword>
<keyword evidence="2" id="KW-0813">Transport</keyword>
<dbReference type="Pfam" id="PF13732">
    <property type="entry name" value="DrrA1-3_C"/>
    <property type="match status" value="1"/>
</dbReference>
<evidence type="ECO:0000256" key="7">
    <source>
        <dbReference type="ARBA" id="ARBA00023136"/>
    </source>
</evidence>
<dbReference type="PROSITE" id="PS00211">
    <property type="entry name" value="ABC_TRANSPORTER_1"/>
    <property type="match status" value="1"/>
</dbReference>
<evidence type="ECO:0000259" key="9">
    <source>
        <dbReference type="PROSITE" id="PS50893"/>
    </source>
</evidence>
<dbReference type="PROSITE" id="PS50893">
    <property type="entry name" value="ABC_TRANSPORTER_2"/>
    <property type="match status" value="1"/>
</dbReference>
<dbReference type="InterPro" id="IPR017871">
    <property type="entry name" value="ABC_transporter-like_CS"/>
</dbReference>
<dbReference type="PANTHER" id="PTHR43582">
    <property type="entry name" value="LINEARMYCIN RESISTANCE ATP-BINDING PROTEIN LNRL"/>
    <property type="match status" value="1"/>
</dbReference>
<dbReference type="InterPro" id="IPR005894">
    <property type="entry name" value="DrrA"/>
</dbReference>
<accession>A0A284VR62</accession>
<dbReference type="FunFam" id="3.40.50.300:FF:000589">
    <property type="entry name" value="ABC transporter, ATP-binding subunit"/>
    <property type="match status" value="1"/>
</dbReference>
<keyword evidence="11" id="KW-1185">Reference proteome</keyword>
<dbReference type="Gene3D" id="3.40.50.300">
    <property type="entry name" value="P-loop containing nucleotide triphosphate hydrolases"/>
    <property type="match status" value="1"/>
</dbReference>
<evidence type="ECO:0000313" key="10">
    <source>
        <dbReference type="EMBL" id="SNQ61693.1"/>
    </source>
</evidence>